<gene>
    <name evidence="1" type="ORF">FRUB_09645</name>
</gene>
<dbReference type="Proteomes" id="UP000214646">
    <property type="component" value="Unassembled WGS sequence"/>
</dbReference>
<reference evidence="2" key="1">
    <citation type="submission" date="2017-06" db="EMBL/GenBank/DDBJ databases">
        <title>Genome analysis of Fimbriiglobus ruber SP5, the first member of the order Planctomycetales with confirmed chitinolytic capability.</title>
        <authorList>
            <person name="Ravin N.V."/>
            <person name="Rakitin A.L."/>
            <person name="Ivanova A.A."/>
            <person name="Beletsky A.V."/>
            <person name="Kulichevskaya I.S."/>
            <person name="Mardanov A.V."/>
            <person name="Dedysh S.N."/>
        </authorList>
    </citation>
    <scope>NUCLEOTIDE SEQUENCE [LARGE SCALE GENOMIC DNA]</scope>
    <source>
        <strain evidence="2">SP5</strain>
    </source>
</reference>
<sequence length="84" mass="9534">MGCLATHLAWHHPITRHLNEEAGVWWLTHVAGLNPATSSVIVRWDREGIHDRELRSDLIEACRTELARRVDEPDDVLLPCASCN</sequence>
<keyword evidence="2" id="KW-1185">Reference proteome</keyword>
<accession>A0A225D1J9</accession>
<dbReference type="EMBL" id="NIDE01000019">
    <property type="protein sequence ID" value="OWK34803.1"/>
    <property type="molecule type" value="Genomic_DNA"/>
</dbReference>
<protein>
    <submittedName>
        <fullName evidence="1">Uncharacterized protein</fullName>
    </submittedName>
</protein>
<proteinExistence type="predicted"/>
<organism evidence="1 2">
    <name type="scientific">Fimbriiglobus ruber</name>
    <dbReference type="NCBI Taxonomy" id="1908690"/>
    <lineage>
        <taxon>Bacteria</taxon>
        <taxon>Pseudomonadati</taxon>
        <taxon>Planctomycetota</taxon>
        <taxon>Planctomycetia</taxon>
        <taxon>Gemmatales</taxon>
        <taxon>Gemmataceae</taxon>
        <taxon>Fimbriiglobus</taxon>
    </lineage>
</organism>
<evidence type="ECO:0000313" key="2">
    <source>
        <dbReference type="Proteomes" id="UP000214646"/>
    </source>
</evidence>
<dbReference type="AlphaFoldDB" id="A0A225D1J9"/>
<evidence type="ECO:0000313" key="1">
    <source>
        <dbReference type="EMBL" id="OWK34803.1"/>
    </source>
</evidence>
<name>A0A225D1J9_9BACT</name>
<comment type="caution">
    <text evidence="1">The sequence shown here is derived from an EMBL/GenBank/DDBJ whole genome shotgun (WGS) entry which is preliminary data.</text>
</comment>